<gene>
    <name evidence="2" type="ORF">TNIN_1081</name>
</gene>
<evidence type="ECO:0000313" key="2">
    <source>
        <dbReference type="EMBL" id="GFY55271.1"/>
    </source>
</evidence>
<organism evidence="2 3">
    <name type="scientific">Trichonephila inaurata madagascariensis</name>
    <dbReference type="NCBI Taxonomy" id="2747483"/>
    <lineage>
        <taxon>Eukaryota</taxon>
        <taxon>Metazoa</taxon>
        <taxon>Ecdysozoa</taxon>
        <taxon>Arthropoda</taxon>
        <taxon>Chelicerata</taxon>
        <taxon>Arachnida</taxon>
        <taxon>Araneae</taxon>
        <taxon>Araneomorphae</taxon>
        <taxon>Entelegynae</taxon>
        <taxon>Araneoidea</taxon>
        <taxon>Nephilidae</taxon>
        <taxon>Trichonephila</taxon>
        <taxon>Trichonephila inaurata</taxon>
    </lineage>
</organism>
<comment type="caution">
    <text evidence="2">The sequence shown here is derived from an EMBL/GenBank/DDBJ whole genome shotgun (WGS) entry which is preliminary data.</text>
</comment>
<protein>
    <submittedName>
        <fullName evidence="2">Uncharacterized protein</fullName>
    </submittedName>
</protein>
<evidence type="ECO:0000256" key="1">
    <source>
        <dbReference type="SAM" id="MobiDB-lite"/>
    </source>
</evidence>
<dbReference type="Proteomes" id="UP000886998">
    <property type="component" value="Unassembled WGS sequence"/>
</dbReference>
<name>A0A8X6XPG2_9ARAC</name>
<feature type="compositionally biased region" description="Basic and acidic residues" evidence="1">
    <location>
        <begin position="1"/>
        <end position="11"/>
    </location>
</feature>
<dbReference type="EMBL" id="BMAV01010280">
    <property type="protein sequence ID" value="GFY55271.1"/>
    <property type="molecule type" value="Genomic_DNA"/>
</dbReference>
<feature type="region of interest" description="Disordered" evidence="1">
    <location>
        <begin position="1"/>
        <end position="36"/>
    </location>
</feature>
<dbReference type="AlphaFoldDB" id="A0A8X6XPG2"/>
<keyword evidence="3" id="KW-1185">Reference proteome</keyword>
<accession>A0A8X6XPG2</accession>
<reference evidence="2" key="1">
    <citation type="submission" date="2020-08" db="EMBL/GenBank/DDBJ databases">
        <title>Multicomponent nature underlies the extraordinary mechanical properties of spider dragline silk.</title>
        <authorList>
            <person name="Kono N."/>
            <person name="Nakamura H."/>
            <person name="Mori M."/>
            <person name="Yoshida Y."/>
            <person name="Ohtoshi R."/>
            <person name="Malay A.D."/>
            <person name="Moran D.A.P."/>
            <person name="Tomita M."/>
            <person name="Numata K."/>
            <person name="Arakawa K."/>
        </authorList>
    </citation>
    <scope>NUCLEOTIDE SEQUENCE</scope>
</reference>
<evidence type="ECO:0000313" key="3">
    <source>
        <dbReference type="Proteomes" id="UP000886998"/>
    </source>
</evidence>
<feature type="non-terminal residue" evidence="2">
    <location>
        <position position="36"/>
    </location>
</feature>
<proteinExistence type="predicted"/>
<sequence>MLCCVNHEKPVRQKQPSTTPVLSSFKVKPPERKECQ</sequence>